<feature type="compositionally biased region" description="Basic and acidic residues" evidence="1">
    <location>
        <begin position="238"/>
        <end position="248"/>
    </location>
</feature>
<evidence type="ECO:0000259" key="2">
    <source>
        <dbReference type="Pfam" id="PF11331"/>
    </source>
</evidence>
<feature type="compositionally biased region" description="Basic and acidic residues" evidence="1">
    <location>
        <begin position="84"/>
        <end position="95"/>
    </location>
</feature>
<dbReference type="OrthoDB" id="2020426at2759"/>
<dbReference type="InterPro" id="IPR040244">
    <property type="entry name" value="EDR4-like"/>
</dbReference>
<accession>A0A9E7IBC1</accession>
<feature type="compositionally biased region" description="Low complexity" evidence="1">
    <location>
        <begin position="553"/>
        <end position="562"/>
    </location>
</feature>
<evidence type="ECO:0000313" key="5">
    <source>
        <dbReference type="Proteomes" id="UP001055439"/>
    </source>
</evidence>
<dbReference type="GO" id="GO:1900150">
    <property type="term" value="P:regulation of defense response to fungus"/>
    <property type="evidence" value="ECO:0007669"/>
    <property type="project" value="InterPro"/>
</dbReference>
<dbReference type="PANTHER" id="PTHR31105:SF42">
    <property type="entry name" value="OS02G0258300 PROTEIN"/>
    <property type="match status" value="1"/>
</dbReference>
<gene>
    <name evidence="4" type="ORF">MUK42_14028</name>
</gene>
<feature type="compositionally biased region" description="Basic and acidic residues" evidence="1">
    <location>
        <begin position="540"/>
        <end position="552"/>
    </location>
</feature>
<organism evidence="4 5">
    <name type="scientific">Musa troglodytarum</name>
    <name type="common">fe'i banana</name>
    <dbReference type="NCBI Taxonomy" id="320322"/>
    <lineage>
        <taxon>Eukaryota</taxon>
        <taxon>Viridiplantae</taxon>
        <taxon>Streptophyta</taxon>
        <taxon>Embryophyta</taxon>
        <taxon>Tracheophyta</taxon>
        <taxon>Spermatophyta</taxon>
        <taxon>Magnoliopsida</taxon>
        <taxon>Liliopsida</taxon>
        <taxon>Zingiberales</taxon>
        <taxon>Musaceae</taxon>
        <taxon>Musa</taxon>
    </lineage>
</organism>
<evidence type="ECO:0000313" key="4">
    <source>
        <dbReference type="EMBL" id="URE44223.1"/>
    </source>
</evidence>
<feature type="compositionally biased region" description="Polar residues" evidence="1">
    <location>
        <begin position="249"/>
        <end position="261"/>
    </location>
</feature>
<dbReference type="EMBL" id="CP097511">
    <property type="protein sequence ID" value="URE44223.1"/>
    <property type="molecule type" value="Genomic_DNA"/>
</dbReference>
<feature type="region of interest" description="Disordered" evidence="1">
    <location>
        <begin position="540"/>
        <end position="574"/>
    </location>
</feature>
<feature type="region of interest" description="Disordered" evidence="1">
    <location>
        <begin position="78"/>
        <end position="222"/>
    </location>
</feature>
<name>A0A9E7IBC1_9LILI</name>
<dbReference type="AlphaFoldDB" id="A0A9E7IBC1"/>
<evidence type="ECO:0000259" key="3">
    <source>
        <dbReference type="Pfam" id="PF22910"/>
    </source>
</evidence>
<feature type="region of interest" description="Disordered" evidence="1">
    <location>
        <begin position="606"/>
        <end position="625"/>
    </location>
</feature>
<feature type="compositionally biased region" description="Basic and acidic residues" evidence="1">
    <location>
        <begin position="119"/>
        <end position="144"/>
    </location>
</feature>
<feature type="region of interest" description="Disordered" evidence="1">
    <location>
        <begin position="238"/>
        <end position="261"/>
    </location>
</feature>
<dbReference type="PANTHER" id="PTHR31105">
    <property type="entry name" value="EXTRA-LARGE G-PROTEIN-LIKE"/>
    <property type="match status" value="1"/>
</dbReference>
<proteinExistence type="predicted"/>
<feature type="compositionally biased region" description="Basic and acidic residues" evidence="1">
    <location>
        <begin position="153"/>
        <end position="170"/>
    </location>
</feature>
<protein>
    <recommendedName>
        <fullName evidence="6">Zinc-ribbon domain-containing protein</fullName>
    </recommendedName>
</protein>
<feature type="domain" description="Probable zinc-ribbon" evidence="2">
    <location>
        <begin position="441"/>
        <end position="482"/>
    </location>
</feature>
<keyword evidence="5" id="KW-1185">Reference proteome</keyword>
<dbReference type="InterPro" id="IPR055126">
    <property type="entry name" value="EDR4-like_N"/>
</dbReference>
<reference evidence="4" key="1">
    <citation type="submission" date="2022-05" db="EMBL/GenBank/DDBJ databases">
        <title>The Musa troglodytarum L. genome provides insights into the mechanism of non-climacteric behaviour and enrichment of carotenoids.</title>
        <authorList>
            <person name="Wang J."/>
        </authorList>
    </citation>
    <scope>NUCLEOTIDE SEQUENCE</scope>
    <source>
        <tissue evidence="4">Leaf</tissue>
    </source>
</reference>
<dbReference type="Pfam" id="PF22910">
    <property type="entry name" value="EDR4-like_1st"/>
    <property type="match status" value="1"/>
</dbReference>
<dbReference type="InterPro" id="IPR021480">
    <property type="entry name" value="Zinc_ribbon_12"/>
</dbReference>
<feature type="domain" description="Enhanced disease resistance 4-like N-terminal" evidence="3">
    <location>
        <begin position="9"/>
        <end position="42"/>
    </location>
</feature>
<evidence type="ECO:0000256" key="1">
    <source>
        <dbReference type="SAM" id="MobiDB-lite"/>
    </source>
</evidence>
<dbReference type="Pfam" id="PF11331">
    <property type="entry name" value="Zn_ribbon_12"/>
    <property type="match status" value="1"/>
</dbReference>
<sequence>MAEEGFRAKVRVVRCPKCEKLLPELANFSVYRCGGCGATLQAKKSVPGSVVSLEKSEAEGIKTIEVFELDTEKQGLVSDANLETDDKGNIAESRSKKSLPPGAASSHDVSLTGNGGSGTRKEHIVSKSDGLPKENGVDSMESSKSRCQCETPSSEHSRQVTEHPERDRTPRSPPMASVHPALHPTEGPSDHLRNPRHPFANADGESKPNLDGASRVGHLEQDRSKLLRMLDELRDQVRRSCETTDRQKTTAPVDNVTTSSNSYVHHDNANWFPESSSSSNLNPSQYFPMRHDHHTSMFNFYPSMPAQSDIPIYGDPFGHRRAPLHLPGECTQRQMDSFLFGHFDPAPVMPYHHDGFYHQPACSCSQCYQRPFVLPARAPPTILGYQRVPCPMTNHELYAVDGTRSYNSRVGNAALHRFEPRSQYDSRLSKNVARSCQPVVGGAPFTVCPSCFELLQLPEKSLLLKKKKFDLRCGSCFKLISIQYEGSRLVLSAITTVSHVSSENNNSSCDSPVGGIRSIGEKLVLPYIFTSNDHELIDGGHDLHSSESEKTHGLSLSSTTSGYVGSPESAISQKDVPISPGISLETQVISRVPSLPLREHFGYSLSDEAVDGSGNGSRSTRSDQVRNISLNGNFKQNSAKDIQMAIQMDLSDDEDPPAGLSQDSWHMISKDEFHPRFMKANDSFLAGFIKKSLRPFHQSLGHGGFKVSINGQPVSDRSVKKAEKQAGPIFPGDYWYDYRAGFWGVMGQPCLGIIPPFIEEFNYPMPKNCAGGDTGVLVNGRELHQNDLDLLVGRGLPPTRGSSYIIEISGKVWDESSGEELDGLGKLAPTVEKVQHGFGMCLPYVFA</sequence>
<evidence type="ECO:0008006" key="6">
    <source>
        <dbReference type="Google" id="ProtNLM"/>
    </source>
</evidence>
<dbReference type="Proteomes" id="UP001055439">
    <property type="component" value="Chromosome 9"/>
</dbReference>